<feature type="compositionally biased region" description="Basic residues" evidence="5">
    <location>
        <begin position="353"/>
        <end position="367"/>
    </location>
</feature>
<gene>
    <name evidence="7" type="ORF">GQ602_004345</name>
</gene>
<dbReference type="Proteomes" id="UP000562929">
    <property type="component" value="Unassembled WGS sequence"/>
</dbReference>
<dbReference type="OrthoDB" id="21467at2759"/>
<evidence type="ECO:0000259" key="6">
    <source>
        <dbReference type="PROSITE" id="PS50102"/>
    </source>
</evidence>
<dbReference type="PANTHER" id="PTHR46754">
    <property type="entry name" value="MKI67 FHA DOMAIN-INTERACTING NUCLEOLAR PHOSPHOPROTEIN"/>
    <property type="match status" value="1"/>
</dbReference>
<dbReference type="GO" id="GO:0003723">
    <property type="term" value="F:RNA binding"/>
    <property type="evidence" value="ECO:0007669"/>
    <property type="project" value="UniProtKB-UniRule"/>
</dbReference>
<feature type="region of interest" description="Disordered" evidence="5">
    <location>
        <begin position="1"/>
        <end position="103"/>
    </location>
</feature>
<dbReference type="InterPro" id="IPR035979">
    <property type="entry name" value="RBD_domain_sf"/>
</dbReference>
<accession>A0A8H4Q6M9</accession>
<evidence type="ECO:0000256" key="1">
    <source>
        <dbReference type="ARBA" id="ARBA00004604"/>
    </source>
</evidence>
<dbReference type="CDD" id="cd12307">
    <property type="entry name" value="RRM_NIFK_like"/>
    <property type="match status" value="1"/>
</dbReference>
<evidence type="ECO:0000313" key="7">
    <source>
        <dbReference type="EMBL" id="KAF4587652.1"/>
    </source>
</evidence>
<dbReference type="SMART" id="SM00360">
    <property type="entry name" value="RRM"/>
    <property type="match status" value="1"/>
</dbReference>
<keyword evidence="3" id="KW-0539">Nucleus</keyword>
<dbReference type="Gene3D" id="3.30.70.330">
    <property type="match status" value="1"/>
</dbReference>
<organism evidence="7 8">
    <name type="scientific">Ophiocordyceps camponoti-floridani</name>
    <dbReference type="NCBI Taxonomy" id="2030778"/>
    <lineage>
        <taxon>Eukaryota</taxon>
        <taxon>Fungi</taxon>
        <taxon>Dikarya</taxon>
        <taxon>Ascomycota</taxon>
        <taxon>Pezizomycotina</taxon>
        <taxon>Sordariomycetes</taxon>
        <taxon>Hypocreomycetidae</taxon>
        <taxon>Hypocreales</taxon>
        <taxon>Ophiocordycipitaceae</taxon>
        <taxon>Ophiocordyceps</taxon>
    </lineage>
</organism>
<evidence type="ECO:0000313" key="8">
    <source>
        <dbReference type="Proteomes" id="UP000562929"/>
    </source>
</evidence>
<name>A0A8H4Q6M9_9HYPO</name>
<dbReference type="Pfam" id="PF00076">
    <property type="entry name" value="RRM_1"/>
    <property type="match status" value="1"/>
</dbReference>
<proteinExistence type="predicted"/>
<keyword evidence="2 4" id="KW-0694">RNA-binding</keyword>
<feature type="compositionally biased region" description="Basic and acidic residues" evidence="5">
    <location>
        <begin position="55"/>
        <end position="78"/>
    </location>
</feature>
<keyword evidence="8" id="KW-1185">Reference proteome</keyword>
<reference evidence="7 8" key="1">
    <citation type="journal article" date="2020" name="G3 (Bethesda)">
        <title>Genetic Underpinnings of Host Manipulation by Ophiocordyceps as Revealed by Comparative Transcriptomics.</title>
        <authorList>
            <person name="Will I."/>
            <person name="Das B."/>
            <person name="Trinh T."/>
            <person name="Brachmann A."/>
            <person name="Ohm R.A."/>
            <person name="de Bekker C."/>
        </authorList>
    </citation>
    <scope>NUCLEOTIDE SEQUENCE [LARGE SCALE GENOMIC DNA]</scope>
    <source>
        <strain evidence="7 8">EC05</strain>
    </source>
</reference>
<comment type="subcellular location">
    <subcellularLocation>
        <location evidence="1">Nucleus</location>
        <location evidence="1">Nucleolus</location>
    </subcellularLocation>
</comment>
<feature type="region of interest" description="Disordered" evidence="5">
    <location>
        <begin position="335"/>
        <end position="367"/>
    </location>
</feature>
<evidence type="ECO:0000256" key="2">
    <source>
        <dbReference type="ARBA" id="ARBA00022884"/>
    </source>
</evidence>
<protein>
    <submittedName>
        <fullName evidence="7">Putative RNA-binding protein</fullName>
    </submittedName>
</protein>
<evidence type="ECO:0000256" key="3">
    <source>
        <dbReference type="ARBA" id="ARBA00023242"/>
    </source>
</evidence>
<dbReference type="PROSITE" id="PS50102">
    <property type="entry name" value="RRM"/>
    <property type="match status" value="1"/>
</dbReference>
<comment type="caution">
    <text evidence="7">The sequence shown here is derived from an EMBL/GenBank/DDBJ whole genome shotgun (WGS) entry which is preliminary data.</text>
</comment>
<evidence type="ECO:0000256" key="5">
    <source>
        <dbReference type="SAM" id="MobiDB-lite"/>
    </source>
</evidence>
<dbReference type="AlphaFoldDB" id="A0A8H4Q6M9"/>
<evidence type="ECO:0000256" key="4">
    <source>
        <dbReference type="PROSITE-ProRule" id="PRU00176"/>
    </source>
</evidence>
<dbReference type="InterPro" id="IPR012677">
    <property type="entry name" value="Nucleotide-bd_a/b_plait_sf"/>
</dbReference>
<dbReference type="SUPFAM" id="SSF54928">
    <property type="entry name" value="RNA-binding domain, RBD"/>
    <property type="match status" value="1"/>
</dbReference>
<sequence length="367" mass="40398">MAPGTKKAKPTLEPRRSLRTATKAAVEASSKPKRKAVDESSPISLKKQKSVKPTPAREKPAVKESKAVKSDKPSKPTEEPPAGAEDTTIRVAESSSDSEDEGNNGVLLLAEEMDSGDEEGEPSDGALFQPGQAVGKIPSISKDVVKSAKPFGKRGVVYIGRIPHGFYEYEMRQYLSQFGPVTRLRLSRNKRTGASKHFAFVEFEDESTAEIVAKTMDNYLLFGHILKVKMVPESQIHADLWKGANRRFKKVPWEILDGRKLAEPRSASKWEIKLQQERQARTQRAGKLKALGYEFETPELKAVPIVAPTEIKAIEAAPQNYVEDEVVVKALEEATGEQAEEVAENTTISQARKASKKSSKSSKAKSK</sequence>
<dbReference type="EMBL" id="JAACLJ010000004">
    <property type="protein sequence ID" value="KAF4587652.1"/>
    <property type="molecule type" value="Genomic_DNA"/>
</dbReference>
<dbReference type="GO" id="GO:0005730">
    <property type="term" value="C:nucleolus"/>
    <property type="evidence" value="ECO:0007669"/>
    <property type="project" value="UniProtKB-SubCell"/>
</dbReference>
<dbReference type="InterPro" id="IPR000504">
    <property type="entry name" value="RRM_dom"/>
</dbReference>
<feature type="domain" description="RRM" evidence="6">
    <location>
        <begin position="155"/>
        <end position="233"/>
    </location>
</feature>